<comment type="caution">
    <text evidence="1">The sequence shown here is derived from an EMBL/GenBank/DDBJ whole genome shotgun (WGS) entry which is preliminary data.</text>
</comment>
<evidence type="ECO:0000313" key="2">
    <source>
        <dbReference type="Proteomes" id="UP000028006"/>
    </source>
</evidence>
<organism evidence="1 2">
    <name type="scientific">Endozoicomonas montiporae</name>
    <dbReference type="NCBI Taxonomy" id="1027273"/>
    <lineage>
        <taxon>Bacteria</taxon>
        <taxon>Pseudomonadati</taxon>
        <taxon>Pseudomonadota</taxon>
        <taxon>Gammaproteobacteria</taxon>
        <taxon>Oceanospirillales</taxon>
        <taxon>Endozoicomonadaceae</taxon>
        <taxon>Endozoicomonas</taxon>
    </lineage>
</organism>
<accession>A0A081N7W7</accession>
<sequence>MPKAQSGGKLCYTQNDKLNGENMEKIEGSVQVKVTTGMKVRINPEEVEGKKHKGKEFVIASLPWALCGTEVVELDNLDGSRFSPAYDLSMLEITDASV</sequence>
<reference evidence="1 2" key="1">
    <citation type="submission" date="2014-06" db="EMBL/GenBank/DDBJ databases">
        <title>Whole Genome Sequences of Three Symbiotic Endozoicomonas Bacteria.</title>
        <authorList>
            <person name="Neave M.J."/>
            <person name="Apprill A."/>
            <person name="Voolstra C.R."/>
        </authorList>
    </citation>
    <scope>NUCLEOTIDE SEQUENCE [LARGE SCALE GENOMIC DNA]</scope>
    <source>
        <strain evidence="1 2">LMG 24815</strain>
    </source>
</reference>
<proteinExistence type="predicted"/>
<dbReference type="AlphaFoldDB" id="A0A081N7W7"/>
<gene>
    <name evidence="1" type="ORF">GZ77_09395</name>
</gene>
<dbReference type="Proteomes" id="UP000028006">
    <property type="component" value="Unassembled WGS sequence"/>
</dbReference>
<protein>
    <submittedName>
        <fullName evidence="1">Uncharacterized protein</fullName>
    </submittedName>
</protein>
<name>A0A081N7W7_9GAMM</name>
<dbReference type="EMBL" id="JOKG01000002">
    <property type="protein sequence ID" value="KEQ14540.1"/>
    <property type="molecule type" value="Genomic_DNA"/>
</dbReference>
<evidence type="ECO:0000313" key="1">
    <source>
        <dbReference type="EMBL" id="KEQ14540.1"/>
    </source>
</evidence>
<keyword evidence="2" id="KW-1185">Reference proteome</keyword>